<organism evidence="1 2">
    <name type="scientific">Paenactinomyces guangxiensis</name>
    <dbReference type="NCBI Taxonomy" id="1490290"/>
    <lineage>
        <taxon>Bacteria</taxon>
        <taxon>Bacillati</taxon>
        <taxon>Bacillota</taxon>
        <taxon>Bacilli</taxon>
        <taxon>Bacillales</taxon>
        <taxon>Thermoactinomycetaceae</taxon>
        <taxon>Paenactinomyces</taxon>
    </lineage>
</organism>
<dbReference type="Proteomes" id="UP000535491">
    <property type="component" value="Unassembled WGS sequence"/>
</dbReference>
<proteinExistence type="predicted"/>
<protein>
    <submittedName>
        <fullName evidence="1">Uncharacterized protein</fullName>
    </submittedName>
</protein>
<keyword evidence="2" id="KW-1185">Reference proteome</keyword>
<name>A0A7W1WS27_9BACL</name>
<evidence type="ECO:0000313" key="2">
    <source>
        <dbReference type="Proteomes" id="UP000535491"/>
    </source>
</evidence>
<comment type="caution">
    <text evidence="1">The sequence shown here is derived from an EMBL/GenBank/DDBJ whole genome shotgun (WGS) entry which is preliminary data.</text>
</comment>
<dbReference type="EMBL" id="JACEIQ010000011">
    <property type="protein sequence ID" value="MBA4495042.1"/>
    <property type="molecule type" value="Genomic_DNA"/>
</dbReference>
<reference evidence="1 2" key="1">
    <citation type="submission" date="2020-07" db="EMBL/GenBank/DDBJ databases">
        <authorList>
            <person name="Feng H."/>
        </authorList>
    </citation>
    <scope>NUCLEOTIDE SEQUENCE [LARGE SCALE GENOMIC DNA]</scope>
    <source>
        <strain evidence="2">s-10</strain>
    </source>
</reference>
<evidence type="ECO:0000313" key="1">
    <source>
        <dbReference type="EMBL" id="MBA4495042.1"/>
    </source>
</evidence>
<accession>A0A7W1WS27</accession>
<dbReference type="AlphaFoldDB" id="A0A7W1WS27"/>
<dbReference type="RefSeq" id="WP_181752276.1">
    <property type="nucleotide sequence ID" value="NZ_JACEIQ010000011.1"/>
</dbReference>
<gene>
    <name evidence="1" type="ORF">H1191_12055</name>
</gene>
<sequence>MAEKVIFAYFRTMEGAEKAVKELKNRGFHDARIDRFSPIGGGNVHDVDDILENPFTNQGISLTTSTLGSPELNPDKRTLLAAHEDASGWTGGHGFSSPEDVCVTVFIDPARLEEVTSLLELAGARL</sequence>